<evidence type="ECO:0000313" key="5">
    <source>
        <dbReference type="Proteomes" id="UP001190466"/>
    </source>
</evidence>
<protein>
    <submittedName>
        <fullName evidence="4">HNH endonuclease signature motif containing protein</fullName>
        <ecNumber evidence="4">3.1.-.-</ecNumber>
    </submittedName>
</protein>
<evidence type="ECO:0000256" key="1">
    <source>
        <dbReference type="ARBA" id="ARBA00023450"/>
    </source>
</evidence>
<feature type="compositionally biased region" description="Pro residues" evidence="2">
    <location>
        <begin position="398"/>
        <end position="410"/>
    </location>
</feature>
<dbReference type="Pfam" id="PF02720">
    <property type="entry name" value="DUF222"/>
    <property type="match status" value="1"/>
</dbReference>
<sequence>MSGNATSASSEVLPGERLEKLFDELAELTGQRNAIDGRIVAITAEIDHDELWGNTGARSVAALVAWKTGVSPANAETIAAVAHRLDDFPRCTEQLREGRLSLDQVGVIAQRAGDGSDAHYAELALSATVRQLRTAIKLEPRPEPESQPERPPSITKTVGAHCTDWRIRLPNTCSAQFDAALQSHHDALIAEWKTDRESAGASKGDDPDDNDPSAGDDGTPKPNPPFPTNSDAFMRLVQTSWDAEAQRRPHGHRTTVVVHLDIKDKLAGLHLGPLLSASERQYLTCDATAEVWFERDGEVLGAGRTTRTISRRLRRALEHRHPTCAVPGCPATRGLHAHHIRHWEDGGPTELDNLVLVCPYHHRQHHRGTITIAGPAPQITVTDAAGEPLHPGSLARPPQSPPPAVPPCPGPTGERADWWWYQPFEPQPPPDPPSPECN</sequence>
<proteinExistence type="inferred from homology"/>
<dbReference type="InterPro" id="IPR002711">
    <property type="entry name" value="HNH"/>
</dbReference>
<dbReference type="GO" id="GO:0016787">
    <property type="term" value="F:hydrolase activity"/>
    <property type="evidence" value="ECO:0007669"/>
    <property type="project" value="UniProtKB-KW"/>
</dbReference>
<feature type="region of interest" description="Disordered" evidence="2">
    <location>
        <begin position="382"/>
        <end position="438"/>
    </location>
</feature>
<keyword evidence="4" id="KW-0540">Nuclease</keyword>
<name>A0ABM9MDW2_9MYCO</name>
<comment type="similarity">
    <text evidence="1">Belongs to the Rv1128c/1148c/1588c/1702c/1945/3466 family.</text>
</comment>
<gene>
    <name evidence="4" type="ORF">MU0050_002301</name>
</gene>
<dbReference type="EMBL" id="OY726395">
    <property type="protein sequence ID" value="CAJ1582829.1"/>
    <property type="molecule type" value="Genomic_DNA"/>
</dbReference>
<dbReference type="EC" id="3.1.-.-" evidence="4"/>
<reference evidence="4 5" key="1">
    <citation type="submission" date="2023-08" db="EMBL/GenBank/DDBJ databases">
        <authorList>
            <person name="Folkvardsen B D."/>
            <person name="Norman A."/>
        </authorList>
    </citation>
    <scope>NUCLEOTIDE SEQUENCE [LARGE SCALE GENOMIC DNA]</scope>
    <source>
        <strain evidence="4 5">Mu0050</strain>
    </source>
</reference>
<feature type="compositionally biased region" description="Pro residues" evidence="2">
    <location>
        <begin position="425"/>
        <end position="438"/>
    </location>
</feature>
<feature type="domain" description="HNH nuclease" evidence="3">
    <location>
        <begin position="312"/>
        <end position="363"/>
    </location>
</feature>
<accession>A0ABM9MDW2</accession>
<keyword evidence="5" id="KW-1185">Reference proteome</keyword>
<dbReference type="SMART" id="SM00507">
    <property type="entry name" value="HNHc"/>
    <property type="match status" value="1"/>
</dbReference>
<keyword evidence="4" id="KW-0378">Hydrolase</keyword>
<dbReference type="GO" id="GO:0004519">
    <property type="term" value="F:endonuclease activity"/>
    <property type="evidence" value="ECO:0007669"/>
    <property type="project" value="UniProtKB-KW"/>
</dbReference>
<dbReference type="InterPro" id="IPR003615">
    <property type="entry name" value="HNH_nuc"/>
</dbReference>
<organism evidence="4 5">
    <name type="scientific">[Mycobacterium] wendilense</name>
    <dbReference type="NCBI Taxonomy" id="3064284"/>
    <lineage>
        <taxon>Bacteria</taxon>
        <taxon>Bacillati</taxon>
        <taxon>Actinomycetota</taxon>
        <taxon>Actinomycetes</taxon>
        <taxon>Mycobacteriales</taxon>
        <taxon>Mycobacteriaceae</taxon>
        <taxon>Mycolicibacter</taxon>
    </lineage>
</organism>
<evidence type="ECO:0000256" key="2">
    <source>
        <dbReference type="SAM" id="MobiDB-lite"/>
    </source>
</evidence>
<dbReference type="Proteomes" id="UP001190466">
    <property type="component" value="Chromosome"/>
</dbReference>
<keyword evidence="4" id="KW-0255">Endonuclease</keyword>
<feature type="compositionally biased region" description="Basic and acidic residues" evidence="2">
    <location>
        <begin position="138"/>
        <end position="148"/>
    </location>
</feature>
<feature type="region of interest" description="Disordered" evidence="2">
    <location>
        <begin position="194"/>
        <end position="231"/>
    </location>
</feature>
<dbReference type="InterPro" id="IPR003870">
    <property type="entry name" value="DUF222"/>
</dbReference>
<evidence type="ECO:0000313" key="4">
    <source>
        <dbReference type="EMBL" id="CAJ1582829.1"/>
    </source>
</evidence>
<feature type="region of interest" description="Disordered" evidence="2">
    <location>
        <begin position="138"/>
        <end position="157"/>
    </location>
</feature>
<dbReference type="Pfam" id="PF01844">
    <property type="entry name" value="HNH"/>
    <property type="match status" value="1"/>
</dbReference>
<dbReference type="Gene3D" id="1.10.30.50">
    <property type="match status" value="1"/>
</dbReference>
<dbReference type="CDD" id="cd00085">
    <property type="entry name" value="HNHc"/>
    <property type="match status" value="1"/>
</dbReference>
<evidence type="ECO:0000259" key="3">
    <source>
        <dbReference type="SMART" id="SM00507"/>
    </source>
</evidence>
<dbReference type="RefSeq" id="WP_316516771.1">
    <property type="nucleotide sequence ID" value="NZ_OY726395.1"/>
</dbReference>